<feature type="transmembrane region" description="Helical" evidence="7">
    <location>
        <begin position="309"/>
        <end position="334"/>
    </location>
</feature>
<evidence type="ECO:0000256" key="6">
    <source>
        <dbReference type="ARBA" id="ARBA00023136"/>
    </source>
</evidence>
<dbReference type="Pfam" id="PF07690">
    <property type="entry name" value="MFS_1"/>
    <property type="match status" value="1"/>
</dbReference>
<organism evidence="9 10">
    <name type="scientific">Dietzia natronolimnaea</name>
    <dbReference type="NCBI Taxonomy" id="161920"/>
    <lineage>
        <taxon>Bacteria</taxon>
        <taxon>Bacillati</taxon>
        <taxon>Actinomycetota</taxon>
        <taxon>Actinomycetes</taxon>
        <taxon>Mycobacteriales</taxon>
        <taxon>Dietziaceae</taxon>
        <taxon>Dietzia</taxon>
    </lineage>
</organism>
<evidence type="ECO:0000313" key="10">
    <source>
        <dbReference type="Proteomes" id="UP000218810"/>
    </source>
</evidence>
<dbReference type="Proteomes" id="UP000218810">
    <property type="component" value="Unassembled WGS sequence"/>
</dbReference>
<evidence type="ECO:0000256" key="4">
    <source>
        <dbReference type="ARBA" id="ARBA00022692"/>
    </source>
</evidence>
<dbReference type="InterPro" id="IPR011701">
    <property type="entry name" value="MFS"/>
</dbReference>
<dbReference type="PANTHER" id="PTHR43266">
    <property type="entry name" value="MACROLIDE-EFFLUX PROTEIN"/>
    <property type="match status" value="1"/>
</dbReference>
<comment type="subcellular location">
    <subcellularLocation>
        <location evidence="1">Cell membrane</location>
        <topology evidence="1">Multi-pass membrane protein</topology>
    </subcellularLocation>
</comment>
<feature type="transmembrane region" description="Helical" evidence="7">
    <location>
        <begin position="12"/>
        <end position="39"/>
    </location>
</feature>
<dbReference type="CDD" id="cd06173">
    <property type="entry name" value="MFS_MefA_like"/>
    <property type="match status" value="1"/>
</dbReference>
<keyword evidence="10" id="KW-1185">Reference proteome</keyword>
<reference evidence="10" key="1">
    <citation type="submission" date="2017-09" db="EMBL/GenBank/DDBJ databases">
        <authorList>
            <person name="Zhang Y."/>
            <person name="Huang X."/>
            <person name="Liu J."/>
            <person name="Lu L."/>
            <person name="Peng K."/>
        </authorList>
    </citation>
    <scope>NUCLEOTIDE SEQUENCE [LARGE SCALE GENOMIC DNA]</scope>
    <source>
        <strain evidence="10">S-XJ-1</strain>
    </source>
</reference>
<accession>A0A2A2WKK2</accession>
<keyword evidence="5 7" id="KW-1133">Transmembrane helix</keyword>
<evidence type="ECO:0000256" key="7">
    <source>
        <dbReference type="SAM" id="Phobius"/>
    </source>
</evidence>
<dbReference type="Gene3D" id="1.20.1250.20">
    <property type="entry name" value="MFS general substrate transporter like domains"/>
    <property type="match status" value="1"/>
</dbReference>
<dbReference type="RefSeq" id="WP_095719485.1">
    <property type="nucleotide sequence ID" value="NZ_NTGA01000070.1"/>
</dbReference>
<evidence type="ECO:0000256" key="2">
    <source>
        <dbReference type="ARBA" id="ARBA00022448"/>
    </source>
</evidence>
<sequence>MIGVLRNSTYARLFSAQIVALLGTGLLTVALGLLAFDIAGQDAGVVLGTALTIKMVAYVAVSPVMAAMATRWRRKAVLVSADAVRAAVALSLPWVSEAWQIYVLIFALQAASATFTPVFQAVIPDVLPDEAQYTRALSLSRLAYDTESLLSPVLAAALLAIMSYNNLFLGTVLGFLASGALVLVTEIPDGARSEAASFRERLTRGVRVMLRTTELRSLLVMNLIVATSTAMVIVNTVLVVRGSLDRSESDVALLLAAFGAGSMLVALIVPRVLDKIADRPVMLTGSAIIPPALAASAAVIALPAGSGQWALLITLWAILGAATSLILTPSARLLRRASDQVSRPAVFAAQFSLSHACFMLTYPIAGVLGAMLGLPQTALILSALGVLGAFGAFALWTRPVA</sequence>
<feature type="transmembrane region" description="Helical" evidence="7">
    <location>
        <begin position="45"/>
        <end position="69"/>
    </location>
</feature>
<proteinExistence type="predicted"/>
<feature type="transmembrane region" description="Helical" evidence="7">
    <location>
        <begin position="101"/>
        <end position="122"/>
    </location>
</feature>
<feature type="transmembrane region" description="Helical" evidence="7">
    <location>
        <begin position="281"/>
        <end position="303"/>
    </location>
</feature>
<keyword evidence="3" id="KW-1003">Cell membrane</keyword>
<feature type="transmembrane region" description="Helical" evidence="7">
    <location>
        <begin position="251"/>
        <end position="269"/>
    </location>
</feature>
<feature type="transmembrane region" description="Helical" evidence="7">
    <location>
        <begin position="378"/>
        <end position="396"/>
    </location>
</feature>
<dbReference type="OrthoDB" id="4368225at2"/>
<gene>
    <name evidence="9" type="ORF">CEY15_17575</name>
</gene>
<dbReference type="EMBL" id="NTGA01000070">
    <property type="protein sequence ID" value="PAY21695.1"/>
    <property type="molecule type" value="Genomic_DNA"/>
</dbReference>
<dbReference type="PROSITE" id="PS50850">
    <property type="entry name" value="MFS"/>
    <property type="match status" value="1"/>
</dbReference>
<evidence type="ECO:0000313" key="9">
    <source>
        <dbReference type="EMBL" id="PAY21695.1"/>
    </source>
</evidence>
<feature type="domain" description="Major facilitator superfamily (MFS) profile" evidence="8">
    <location>
        <begin position="9"/>
        <end position="400"/>
    </location>
</feature>
<keyword evidence="2" id="KW-0813">Transport</keyword>
<dbReference type="InterPro" id="IPR020846">
    <property type="entry name" value="MFS_dom"/>
</dbReference>
<keyword evidence="4 7" id="KW-0812">Transmembrane</keyword>
<dbReference type="GO" id="GO:0022857">
    <property type="term" value="F:transmembrane transporter activity"/>
    <property type="evidence" value="ECO:0007669"/>
    <property type="project" value="InterPro"/>
</dbReference>
<name>A0A2A2WKK2_9ACTN</name>
<dbReference type="PANTHER" id="PTHR43266:SF2">
    <property type="entry name" value="MAJOR FACILITATOR SUPERFAMILY (MFS) PROFILE DOMAIN-CONTAINING PROTEIN"/>
    <property type="match status" value="1"/>
</dbReference>
<keyword evidence="6 7" id="KW-0472">Membrane</keyword>
<dbReference type="InterPro" id="IPR036259">
    <property type="entry name" value="MFS_trans_sf"/>
</dbReference>
<dbReference type="GO" id="GO:0005886">
    <property type="term" value="C:plasma membrane"/>
    <property type="evidence" value="ECO:0007669"/>
    <property type="project" value="UniProtKB-SubCell"/>
</dbReference>
<comment type="caution">
    <text evidence="9">The sequence shown here is derived from an EMBL/GenBank/DDBJ whole genome shotgun (WGS) entry which is preliminary data.</text>
</comment>
<evidence type="ECO:0000259" key="8">
    <source>
        <dbReference type="PROSITE" id="PS50850"/>
    </source>
</evidence>
<evidence type="ECO:0000256" key="1">
    <source>
        <dbReference type="ARBA" id="ARBA00004651"/>
    </source>
</evidence>
<evidence type="ECO:0000256" key="5">
    <source>
        <dbReference type="ARBA" id="ARBA00022989"/>
    </source>
</evidence>
<dbReference type="AlphaFoldDB" id="A0A2A2WKK2"/>
<feature type="transmembrane region" description="Helical" evidence="7">
    <location>
        <begin position="346"/>
        <end position="372"/>
    </location>
</feature>
<dbReference type="SUPFAM" id="SSF103473">
    <property type="entry name" value="MFS general substrate transporter"/>
    <property type="match status" value="1"/>
</dbReference>
<evidence type="ECO:0000256" key="3">
    <source>
        <dbReference type="ARBA" id="ARBA00022475"/>
    </source>
</evidence>
<feature type="transmembrane region" description="Helical" evidence="7">
    <location>
        <begin position="217"/>
        <end position="239"/>
    </location>
</feature>
<protein>
    <submittedName>
        <fullName evidence="9">MFS transporter</fullName>
    </submittedName>
</protein>